<accession>A0A5N6K279</accession>
<protein>
    <submittedName>
        <fullName evidence="1">Uncharacterized protein</fullName>
    </submittedName>
</protein>
<name>A0A5N6K279_MONLA</name>
<reference evidence="1 2" key="1">
    <citation type="submission" date="2019-06" db="EMBL/GenBank/DDBJ databases">
        <title>Genome Sequence of the Brown Rot Fungal Pathogen Monilinia laxa.</title>
        <authorList>
            <person name="De Miccolis Angelini R.M."/>
            <person name="Landi L."/>
            <person name="Abate D."/>
            <person name="Pollastro S."/>
            <person name="Romanazzi G."/>
            <person name="Faretra F."/>
        </authorList>
    </citation>
    <scope>NUCLEOTIDE SEQUENCE [LARGE SCALE GENOMIC DNA]</scope>
    <source>
        <strain evidence="1 2">Mlax316</strain>
    </source>
</reference>
<dbReference type="AlphaFoldDB" id="A0A5N6K279"/>
<keyword evidence="2" id="KW-1185">Reference proteome</keyword>
<gene>
    <name evidence="1" type="ORF">EYC80_009012</name>
</gene>
<organism evidence="1 2">
    <name type="scientific">Monilinia laxa</name>
    <name type="common">Brown rot fungus</name>
    <name type="synonym">Sclerotinia laxa</name>
    <dbReference type="NCBI Taxonomy" id="61186"/>
    <lineage>
        <taxon>Eukaryota</taxon>
        <taxon>Fungi</taxon>
        <taxon>Dikarya</taxon>
        <taxon>Ascomycota</taxon>
        <taxon>Pezizomycotina</taxon>
        <taxon>Leotiomycetes</taxon>
        <taxon>Helotiales</taxon>
        <taxon>Sclerotiniaceae</taxon>
        <taxon>Monilinia</taxon>
    </lineage>
</organism>
<dbReference type="Proteomes" id="UP000326757">
    <property type="component" value="Unassembled WGS sequence"/>
</dbReference>
<comment type="caution">
    <text evidence="1">The sequence shown here is derived from an EMBL/GenBank/DDBJ whole genome shotgun (WGS) entry which is preliminary data.</text>
</comment>
<sequence>MKMTALVHLFKAFRRMIFMKRFIDLHNTYSPSDSITFIMRADYTTLCLQLIPLGYFRFGTSSSCGGTFISSWASIRILV</sequence>
<evidence type="ECO:0000313" key="1">
    <source>
        <dbReference type="EMBL" id="KAB8296235.1"/>
    </source>
</evidence>
<dbReference type="EMBL" id="VIGI01000009">
    <property type="protein sequence ID" value="KAB8296235.1"/>
    <property type="molecule type" value="Genomic_DNA"/>
</dbReference>
<proteinExistence type="predicted"/>
<evidence type="ECO:0000313" key="2">
    <source>
        <dbReference type="Proteomes" id="UP000326757"/>
    </source>
</evidence>